<dbReference type="GO" id="GO:0004842">
    <property type="term" value="F:ubiquitin-protein transferase activity"/>
    <property type="evidence" value="ECO:0007669"/>
    <property type="project" value="InterPro"/>
</dbReference>
<evidence type="ECO:0000313" key="1">
    <source>
        <dbReference type="Ensembl" id="ENSOTSP00005058618.1"/>
    </source>
</evidence>
<organism evidence="1 2">
    <name type="scientific">Oncorhynchus tshawytscha</name>
    <name type="common">Chinook salmon</name>
    <name type="synonym">Salmo tshawytscha</name>
    <dbReference type="NCBI Taxonomy" id="74940"/>
    <lineage>
        <taxon>Eukaryota</taxon>
        <taxon>Metazoa</taxon>
        <taxon>Chordata</taxon>
        <taxon>Craniata</taxon>
        <taxon>Vertebrata</taxon>
        <taxon>Euteleostomi</taxon>
        <taxon>Actinopterygii</taxon>
        <taxon>Neopterygii</taxon>
        <taxon>Teleostei</taxon>
        <taxon>Protacanthopterygii</taxon>
        <taxon>Salmoniformes</taxon>
        <taxon>Salmonidae</taxon>
        <taxon>Salmoninae</taxon>
        <taxon>Oncorhynchus</taxon>
    </lineage>
</organism>
<dbReference type="Proteomes" id="UP000694402">
    <property type="component" value="Unassembled WGS sequence"/>
</dbReference>
<reference evidence="1" key="2">
    <citation type="submission" date="2025-09" db="UniProtKB">
        <authorList>
            <consortium name="Ensembl"/>
        </authorList>
    </citation>
    <scope>IDENTIFICATION</scope>
</reference>
<dbReference type="AlphaFoldDB" id="A0A8C8M2B8"/>
<accession>A0A8C8M2B8</accession>
<protein>
    <submittedName>
        <fullName evidence="1">Uncharacterized protein</fullName>
    </submittedName>
</protein>
<dbReference type="Gene3D" id="3.90.1750.10">
    <property type="entry name" value="Hect, E3 ligase catalytic domains"/>
    <property type="match status" value="1"/>
</dbReference>
<dbReference type="Ensembl" id="ENSOTST00005063792.2">
    <property type="protein sequence ID" value="ENSOTSP00005058618.1"/>
    <property type="gene ID" value="ENSOTSG00005028234.2"/>
</dbReference>
<keyword evidence="2" id="KW-1185">Reference proteome</keyword>
<evidence type="ECO:0000313" key="2">
    <source>
        <dbReference type="Proteomes" id="UP000694402"/>
    </source>
</evidence>
<sequence length="265" mass="30865">MASTRCQQSGRNSFEYPIDKTMCVFCNFPGRELPSICWSVMQKQRFSIDTLPPEVKAPFLSDPIIPLLTKTTKEFHLFAAPHDELPPLSKCSWWIPAATKVLALFNKSYAANSISKPPIISFTDFYNITLDHIDIMEQYRTWASHGNSNKFSLCQFPFILSTMVKRTIFQRDSEQQMICMARQSLVNKVSRRQRVDMNLLFLNIKVRQAQLLNDSLDELSRKKVDLKKKLKVTFIGIIHTDYGMFTYLRDSCCHWFNSWKCDNYS</sequence>
<dbReference type="InterPro" id="IPR035983">
    <property type="entry name" value="Hect_E3_ubiquitin_ligase"/>
</dbReference>
<reference evidence="1" key="1">
    <citation type="submission" date="2025-08" db="UniProtKB">
        <authorList>
            <consortium name="Ensembl"/>
        </authorList>
    </citation>
    <scope>IDENTIFICATION</scope>
</reference>
<proteinExistence type="predicted"/>
<name>A0A8C8M2B8_ONCTS</name>
<dbReference type="GeneTree" id="ENSGT00940000157750"/>
<dbReference type="SUPFAM" id="SSF56204">
    <property type="entry name" value="Hect, E3 ligase catalytic domain"/>
    <property type="match status" value="1"/>
</dbReference>